<evidence type="ECO:0000313" key="5">
    <source>
        <dbReference type="Proteomes" id="UP000485058"/>
    </source>
</evidence>
<dbReference type="AlphaFoldDB" id="A0A6A0AJN6"/>
<dbReference type="GO" id="GO:0005634">
    <property type="term" value="C:nucleus"/>
    <property type="evidence" value="ECO:0007669"/>
    <property type="project" value="UniProtKB-UniRule"/>
</dbReference>
<dbReference type="InterPro" id="IPR009071">
    <property type="entry name" value="HMG_box_dom"/>
</dbReference>
<keyword evidence="2" id="KW-0539">Nucleus</keyword>
<gene>
    <name evidence="4" type="ORF">HaLaN_31954</name>
</gene>
<evidence type="ECO:0000256" key="1">
    <source>
        <dbReference type="ARBA" id="ARBA00023125"/>
    </source>
</evidence>
<keyword evidence="1 2" id="KW-0238">DNA-binding</keyword>
<dbReference type="GO" id="GO:0003677">
    <property type="term" value="F:DNA binding"/>
    <property type="evidence" value="ECO:0007669"/>
    <property type="project" value="UniProtKB-UniRule"/>
</dbReference>
<dbReference type="InterPro" id="IPR050342">
    <property type="entry name" value="HMGB"/>
</dbReference>
<name>A0A6A0AJN6_HAELA</name>
<feature type="domain" description="HMG box" evidence="3">
    <location>
        <begin position="10"/>
        <end position="78"/>
    </location>
</feature>
<dbReference type="PANTHER" id="PTHR48112:SF22">
    <property type="entry name" value="MITOCHONDRIAL TRANSCRIPTION FACTOR A, ISOFORM B"/>
    <property type="match status" value="1"/>
</dbReference>
<proteinExistence type="predicted"/>
<dbReference type="PANTHER" id="PTHR48112">
    <property type="entry name" value="HIGH MOBILITY GROUP PROTEIN DSP1"/>
    <property type="match status" value="1"/>
</dbReference>
<protein>
    <submittedName>
        <fullName evidence="4">HMG box domain-containing protein</fullName>
    </submittedName>
</protein>
<dbReference type="EMBL" id="BLLF01006987">
    <property type="protein sequence ID" value="GFH32695.1"/>
    <property type="molecule type" value="Genomic_DNA"/>
</dbReference>
<evidence type="ECO:0000259" key="3">
    <source>
        <dbReference type="PROSITE" id="PS50118"/>
    </source>
</evidence>
<dbReference type="Proteomes" id="UP000485058">
    <property type="component" value="Unassembled WGS sequence"/>
</dbReference>
<evidence type="ECO:0000256" key="2">
    <source>
        <dbReference type="PROSITE-ProRule" id="PRU00267"/>
    </source>
</evidence>
<accession>A0A6A0AJN6</accession>
<dbReference type="Gene3D" id="1.10.30.10">
    <property type="entry name" value="High mobility group box domain"/>
    <property type="match status" value="1"/>
</dbReference>
<dbReference type="Pfam" id="PF00505">
    <property type="entry name" value="HMG_box"/>
    <property type="match status" value="1"/>
</dbReference>
<evidence type="ECO:0000313" key="4">
    <source>
        <dbReference type="EMBL" id="GFH32695.1"/>
    </source>
</evidence>
<organism evidence="4 5">
    <name type="scientific">Haematococcus lacustris</name>
    <name type="common">Green alga</name>
    <name type="synonym">Haematococcus pluvialis</name>
    <dbReference type="NCBI Taxonomy" id="44745"/>
    <lineage>
        <taxon>Eukaryota</taxon>
        <taxon>Viridiplantae</taxon>
        <taxon>Chlorophyta</taxon>
        <taxon>core chlorophytes</taxon>
        <taxon>Chlorophyceae</taxon>
        <taxon>CS clade</taxon>
        <taxon>Chlamydomonadales</taxon>
        <taxon>Haematococcaceae</taxon>
        <taxon>Haematococcus</taxon>
    </lineage>
</organism>
<dbReference type="SUPFAM" id="SSF47095">
    <property type="entry name" value="HMG-box"/>
    <property type="match status" value="1"/>
</dbReference>
<comment type="caution">
    <text evidence="4">The sequence shown here is derived from an EMBL/GenBank/DDBJ whole genome shotgun (WGS) entry which is preliminary data.</text>
</comment>
<sequence length="81" mass="9562">MEKKKDPNAPKKPLSSYMIWCQENRERIKTDHPDMKLTEISSEMGRQWKEVDEDTKKEYHAKAETEKGKYKKAMEGTTLSL</sequence>
<dbReference type="PROSITE" id="PS50118">
    <property type="entry name" value="HMG_BOX_2"/>
    <property type="match status" value="1"/>
</dbReference>
<keyword evidence="5" id="KW-1185">Reference proteome</keyword>
<dbReference type="InterPro" id="IPR036910">
    <property type="entry name" value="HMG_box_dom_sf"/>
</dbReference>
<feature type="DNA-binding region" description="HMG box" evidence="2">
    <location>
        <begin position="10"/>
        <end position="78"/>
    </location>
</feature>
<reference evidence="4 5" key="1">
    <citation type="submission" date="2020-02" db="EMBL/GenBank/DDBJ databases">
        <title>Draft genome sequence of Haematococcus lacustris strain NIES-144.</title>
        <authorList>
            <person name="Morimoto D."/>
            <person name="Nakagawa S."/>
            <person name="Yoshida T."/>
            <person name="Sawayama S."/>
        </authorList>
    </citation>
    <scope>NUCLEOTIDE SEQUENCE [LARGE SCALE GENOMIC DNA]</scope>
    <source>
        <strain evidence="4 5">NIES-144</strain>
    </source>
</reference>
<dbReference type="PRINTS" id="PR00886">
    <property type="entry name" value="HIGHMOBLTY12"/>
</dbReference>
<dbReference type="SMART" id="SM00398">
    <property type="entry name" value="HMG"/>
    <property type="match status" value="1"/>
</dbReference>